<comment type="subcellular location">
    <subcellularLocation>
        <location evidence="2">Nucleus</location>
    </subcellularLocation>
</comment>
<comment type="function">
    <text evidence="1">May be involved in transcriptional regulation.</text>
</comment>
<name>A0A507FF52_9FUNG</name>
<evidence type="ECO:0000256" key="5">
    <source>
        <dbReference type="ARBA" id="ARBA00022737"/>
    </source>
</evidence>
<comment type="caution">
    <text evidence="14">The sequence shown here is derived from an EMBL/GenBank/DDBJ whole genome shotgun (WGS) entry which is preliminary data.</text>
</comment>
<dbReference type="FunFam" id="3.30.160.60:FF:001732">
    <property type="entry name" value="Zgc:162936"/>
    <property type="match status" value="1"/>
</dbReference>
<keyword evidence="10" id="KW-0804">Transcription</keyword>
<dbReference type="FunFam" id="3.30.160.60:FF:001134">
    <property type="entry name" value="Zinc finger protein 70"/>
    <property type="match status" value="1"/>
</dbReference>
<dbReference type="PANTHER" id="PTHR47428">
    <property type="entry name" value="REGULATORY PROTEIN MIG1-RELATED"/>
    <property type="match status" value="1"/>
</dbReference>
<proteinExistence type="inferred from homology"/>
<dbReference type="PROSITE" id="PS00028">
    <property type="entry name" value="ZINC_FINGER_C2H2_1"/>
    <property type="match status" value="1"/>
</dbReference>
<dbReference type="STRING" id="246404.A0A507FF52"/>
<evidence type="ECO:0000256" key="10">
    <source>
        <dbReference type="ARBA" id="ARBA00023163"/>
    </source>
</evidence>
<evidence type="ECO:0000256" key="12">
    <source>
        <dbReference type="PROSITE-ProRule" id="PRU00042"/>
    </source>
</evidence>
<evidence type="ECO:0000256" key="8">
    <source>
        <dbReference type="ARBA" id="ARBA00023015"/>
    </source>
</evidence>
<evidence type="ECO:0000256" key="3">
    <source>
        <dbReference type="ARBA" id="ARBA00006991"/>
    </source>
</evidence>
<keyword evidence="8" id="KW-0805">Transcription regulation</keyword>
<comment type="similarity">
    <text evidence="3">Belongs to the krueppel C2H2-type zinc-finger protein family.</text>
</comment>
<dbReference type="Proteomes" id="UP000320333">
    <property type="component" value="Unassembled WGS sequence"/>
</dbReference>
<evidence type="ECO:0000256" key="1">
    <source>
        <dbReference type="ARBA" id="ARBA00003767"/>
    </source>
</evidence>
<dbReference type="Gene3D" id="3.30.160.60">
    <property type="entry name" value="Classic Zinc Finger"/>
    <property type="match status" value="2"/>
</dbReference>
<keyword evidence="11" id="KW-0539">Nucleus</keyword>
<keyword evidence="4" id="KW-0479">Metal-binding</keyword>
<evidence type="ECO:0000256" key="7">
    <source>
        <dbReference type="ARBA" id="ARBA00022833"/>
    </source>
</evidence>
<evidence type="ECO:0000256" key="6">
    <source>
        <dbReference type="ARBA" id="ARBA00022771"/>
    </source>
</evidence>
<evidence type="ECO:0000256" key="2">
    <source>
        <dbReference type="ARBA" id="ARBA00004123"/>
    </source>
</evidence>
<reference evidence="14 15" key="1">
    <citation type="journal article" date="2019" name="Sci. Rep.">
        <title>Comparative genomics of chytrid fungi reveal insights into the obligate biotrophic and pathogenic lifestyle of Synchytrium endobioticum.</title>
        <authorList>
            <person name="van de Vossenberg B.T.L.H."/>
            <person name="Warris S."/>
            <person name="Nguyen H.D.T."/>
            <person name="van Gent-Pelzer M.P.E."/>
            <person name="Joly D.L."/>
            <person name="van de Geest H.C."/>
            <person name="Bonants P.J.M."/>
            <person name="Smith D.S."/>
            <person name="Levesque C.A."/>
            <person name="van der Lee T.A.J."/>
        </authorList>
    </citation>
    <scope>NUCLEOTIDE SEQUENCE [LARGE SCALE GENOMIC DNA]</scope>
    <source>
        <strain evidence="14 15">CBS 675.73</strain>
    </source>
</reference>
<dbReference type="PROSITE" id="PS50157">
    <property type="entry name" value="ZINC_FINGER_C2H2_2"/>
    <property type="match status" value="1"/>
</dbReference>
<keyword evidence="5" id="KW-0677">Repeat</keyword>
<dbReference type="SUPFAM" id="SSF57667">
    <property type="entry name" value="beta-beta-alpha zinc fingers"/>
    <property type="match status" value="1"/>
</dbReference>
<dbReference type="GO" id="GO:0005737">
    <property type="term" value="C:cytoplasm"/>
    <property type="evidence" value="ECO:0007669"/>
    <property type="project" value="TreeGrafter"/>
</dbReference>
<dbReference type="AlphaFoldDB" id="A0A507FF52"/>
<dbReference type="GO" id="GO:0005694">
    <property type="term" value="C:chromosome"/>
    <property type="evidence" value="ECO:0007669"/>
    <property type="project" value="UniProtKB-ARBA"/>
</dbReference>
<dbReference type="GO" id="GO:0008270">
    <property type="term" value="F:zinc ion binding"/>
    <property type="evidence" value="ECO:0007669"/>
    <property type="project" value="UniProtKB-KW"/>
</dbReference>
<dbReference type="Pfam" id="PF00096">
    <property type="entry name" value="zf-C2H2"/>
    <property type="match status" value="1"/>
</dbReference>
<dbReference type="OrthoDB" id="6365676at2759"/>
<dbReference type="GO" id="GO:0000433">
    <property type="term" value="P:carbon catabolite repression of transcription from RNA polymerase II promoter by glucose"/>
    <property type="evidence" value="ECO:0007669"/>
    <property type="project" value="TreeGrafter"/>
</dbReference>
<evidence type="ECO:0000256" key="9">
    <source>
        <dbReference type="ARBA" id="ARBA00023125"/>
    </source>
</evidence>
<sequence>MATAEQSKAGDERERPFACTSCPKAFLRLEHLTRHQRIHTGEKPFSCAVCQKRFGRNDELLRRETLILFTPACYQR</sequence>
<dbReference type="GO" id="GO:0000978">
    <property type="term" value="F:RNA polymerase II cis-regulatory region sequence-specific DNA binding"/>
    <property type="evidence" value="ECO:0007669"/>
    <property type="project" value="TreeGrafter"/>
</dbReference>
<dbReference type="GO" id="GO:0045893">
    <property type="term" value="P:positive regulation of DNA-templated transcription"/>
    <property type="evidence" value="ECO:0007669"/>
    <property type="project" value="UniProtKB-ARBA"/>
</dbReference>
<accession>A0A507FF52</accession>
<dbReference type="InterPro" id="IPR051007">
    <property type="entry name" value="creA/MIG_C2H2-ZnF"/>
</dbReference>
<keyword evidence="15" id="KW-1185">Reference proteome</keyword>
<keyword evidence="6 12" id="KW-0863">Zinc-finger</keyword>
<organism evidence="14 15">
    <name type="scientific">Chytriomyces confervae</name>
    <dbReference type="NCBI Taxonomy" id="246404"/>
    <lineage>
        <taxon>Eukaryota</taxon>
        <taxon>Fungi</taxon>
        <taxon>Fungi incertae sedis</taxon>
        <taxon>Chytridiomycota</taxon>
        <taxon>Chytridiomycota incertae sedis</taxon>
        <taxon>Chytridiomycetes</taxon>
        <taxon>Chytridiales</taxon>
        <taxon>Chytriomycetaceae</taxon>
        <taxon>Chytriomyces</taxon>
    </lineage>
</organism>
<protein>
    <recommendedName>
        <fullName evidence="13">C2H2-type domain-containing protein</fullName>
    </recommendedName>
</protein>
<gene>
    <name evidence="14" type="ORF">CcCBS67573_g03968</name>
</gene>
<evidence type="ECO:0000313" key="15">
    <source>
        <dbReference type="Proteomes" id="UP000320333"/>
    </source>
</evidence>
<evidence type="ECO:0000313" key="14">
    <source>
        <dbReference type="EMBL" id="TPX74762.1"/>
    </source>
</evidence>
<evidence type="ECO:0000259" key="13">
    <source>
        <dbReference type="PROSITE" id="PS50157"/>
    </source>
</evidence>
<dbReference type="InterPro" id="IPR013087">
    <property type="entry name" value="Znf_C2H2_type"/>
</dbReference>
<dbReference type="EMBL" id="QEAP01000110">
    <property type="protein sequence ID" value="TPX74762.1"/>
    <property type="molecule type" value="Genomic_DNA"/>
</dbReference>
<feature type="domain" description="C2H2-type" evidence="13">
    <location>
        <begin position="17"/>
        <end position="44"/>
    </location>
</feature>
<keyword evidence="9" id="KW-0238">DNA-binding</keyword>
<dbReference type="InterPro" id="IPR036236">
    <property type="entry name" value="Znf_C2H2_sf"/>
</dbReference>
<evidence type="ECO:0000256" key="4">
    <source>
        <dbReference type="ARBA" id="ARBA00022723"/>
    </source>
</evidence>
<evidence type="ECO:0000256" key="11">
    <source>
        <dbReference type="ARBA" id="ARBA00023242"/>
    </source>
</evidence>
<dbReference type="GO" id="GO:0005634">
    <property type="term" value="C:nucleus"/>
    <property type="evidence" value="ECO:0007669"/>
    <property type="project" value="UniProtKB-SubCell"/>
</dbReference>
<dbReference type="PANTHER" id="PTHR47428:SF1">
    <property type="entry name" value="REGULATORY PROTEIN MIG1-RELATED"/>
    <property type="match status" value="1"/>
</dbReference>
<keyword evidence="7" id="KW-0862">Zinc</keyword>